<comment type="catalytic activity">
    <reaction evidence="6">
        <text>3-(methylsulfanyl)propanoyl-CoA + oxidized [electron-transfer flavoprotein] + H(+) = 3-(methylsulfanyl)acryloyl-CoA + reduced [electron-transfer flavoprotein]</text>
        <dbReference type="Rhea" id="RHEA:52612"/>
        <dbReference type="Rhea" id="RHEA-COMP:10685"/>
        <dbReference type="Rhea" id="RHEA-COMP:10686"/>
        <dbReference type="ChEBI" id="CHEBI:15378"/>
        <dbReference type="ChEBI" id="CHEBI:57692"/>
        <dbReference type="ChEBI" id="CHEBI:58307"/>
        <dbReference type="ChEBI" id="CHEBI:82815"/>
        <dbReference type="ChEBI" id="CHEBI:84994"/>
        <dbReference type="EC" id="1.3.99.41"/>
    </reaction>
    <physiologicalReaction direction="left-to-right" evidence="6">
        <dbReference type="Rhea" id="RHEA:52613"/>
    </physiologicalReaction>
</comment>
<feature type="domain" description="Acyl-CoA dehydrogenase/oxidase C-terminal" evidence="11">
    <location>
        <begin position="282"/>
        <end position="451"/>
    </location>
</feature>
<sequence length="597" mass="64311">MPIYKAPTDDTLFVLNDVLGLERYNNLPGFAEATPDMLEAILGEAAKLAEDVLFPTNQDGDREGCVRHEDGRVTTPKSFADAYQAYCAGGWLGLAVPEEFGGQGLPYTLHSAVGEYMSSANMALMMYPGLTQGAIAAILVHGAQAQKDTYLPKMVEGRWTGTMNLTEPHCGTDLGLLRTKAVPQADGSYKISGQKIFISAGEHDMAENIIHLVLARIEGAPEGTKGISLFIVPKILIGADGSLGARNPVTCGAIEHKMGIHGNATCVMNYDGATGYLIGEANRGLAAMFVMMNEARLGVGLQGLSVAEIAYQNAAQYARERLQGRALSGAKEASKAADPIIVHPDIRRTLMTIRAFNEAGRAFTLWTALQSDIAHRSPDATARQQADDLLGLMTPILKGVMTDKGFEHAVMAQQVYGGHGYIEEHGMSQYVRDARIAMIYEGANGIQALDLVGRKLGLNGGRAVMALFKEVGDFCEAHRNDEAMAPFTKALKKGLNDLQAATMWFMSNAMAKPDNAGAGSTDYMHLFGLVVLGYMWARMAKAAQDGLANSDPRQAYLEAKLVTARFFMERLLPETALRKTRVEAGAETMMTLGAEAF</sequence>
<comment type="caution">
    <text evidence="15">The sequence shown here is derived from an EMBL/GenBank/DDBJ whole genome shotgun (WGS) entry which is preliminary data.</text>
</comment>
<dbReference type="PANTHER" id="PTHR42803">
    <property type="entry name" value="ACYL-COA DEHYDROGENASE"/>
    <property type="match status" value="1"/>
</dbReference>
<feature type="domain" description="Acetyl-CoA dehydrogenase-like C-terminal" evidence="14">
    <location>
        <begin position="467"/>
        <end position="592"/>
    </location>
</feature>
<dbReference type="Gene3D" id="2.40.110.10">
    <property type="entry name" value="Butyryl-CoA Dehydrogenase, subunit A, domain 2"/>
    <property type="match status" value="1"/>
</dbReference>
<evidence type="ECO:0000313" key="15">
    <source>
        <dbReference type="EMBL" id="OLP58285.1"/>
    </source>
</evidence>
<keyword evidence="5 10" id="KW-0560">Oxidoreductase</keyword>
<evidence type="ECO:0000256" key="2">
    <source>
        <dbReference type="ARBA" id="ARBA00009347"/>
    </source>
</evidence>
<comment type="similarity">
    <text evidence="2 10">Belongs to the acyl-CoA dehydrogenase family.</text>
</comment>
<dbReference type="InterPro" id="IPR037069">
    <property type="entry name" value="AcylCoA_DH/ox_N_sf"/>
</dbReference>
<evidence type="ECO:0000256" key="7">
    <source>
        <dbReference type="ARBA" id="ARBA00058683"/>
    </source>
</evidence>
<dbReference type="InterPro" id="IPR009100">
    <property type="entry name" value="AcylCoA_DH/oxidase_NM_dom_sf"/>
</dbReference>
<protein>
    <recommendedName>
        <fullName evidence="9">3-methylmercaptopropionyl-CoA dehydrogenase</fullName>
        <ecNumber evidence="8">1.3.99.41</ecNumber>
    </recommendedName>
</protein>
<keyword evidence="16" id="KW-1185">Reference proteome</keyword>
<dbReference type="InterPro" id="IPR046373">
    <property type="entry name" value="Acyl-CoA_Oxase/DH_mid-dom_sf"/>
</dbReference>
<evidence type="ECO:0000256" key="8">
    <source>
        <dbReference type="ARBA" id="ARBA00066694"/>
    </source>
</evidence>
<dbReference type="Gene3D" id="1.20.140.10">
    <property type="entry name" value="Butyryl-CoA Dehydrogenase, subunit A, domain 3"/>
    <property type="match status" value="1"/>
</dbReference>
<dbReference type="Gene3D" id="1.10.540.10">
    <property type="entry name" value="Acyl-CoA dehydrogenase/oxidase, N-terminal domain"/>
    <property type="match status" value="1"/>
</dbReference>
<proteinExistence type="inferred from homology"/>
<evidence type="ECO:0000259" key="14">
    <source>
        <dbReference type="Pfam" id="PF12806"/>
    </source>
</evidence>
<name>A0A1Q9ASJ9_9HYPH</name>
<comment type="cofactor">
    <cofactor evidence="1 10">
        <name>FAD</name>
        <dbReference type="ChEBI" id="CHEBI:57692"/>
    </cofactor>
</comment>
<evidence type="ECO:0000259" key="12">
    <source>
        <dbReference type="Pfam" id="PF02770"/>
    </source>
</evidence>
<dbReference type="GO" id="GO:0050660">
    <property type="term" value="F:flavin adenine dinucleotide binding"/>
    <property type="evidence" value="ECO:0007669"/>
    <property type="project" value="InterPro"/>
</dbReference>
<dbReference type="Pfam" id="PF02770">
    <property type="entry name" value="Acyl-CoA_dh_M"/>
    <property type="match status" value="1"/>
</dbReference>
<evidence type="ECO:0000256" key="4">
    <source>
        <dbReference type="ARBA" id="ARBA00022827"/>
    </source>
</evidence>
<organism evidence="15 16">
    <name type="scientific">Xaviernesmea oryzae</name>
    <dbReference type="NCBI Taxonomy" id="464029"/>
    <lineage>
        <taxon>Bacteria</taxon>
        <taxon>Pseudomonadati</taxon>
        <taxon>Pseudomonadota</taxon>
        <taxon>Alphaproteobacteria</taxon>
        <taxon>Hyphomicrobiales</taxon>
        <taxon>Rhizobiaceae</taxon>
        <taxon>Rhizobium/Agrobacterium group</taxon>
        <taxon>Xaviernesmea</taxon>
    </lineage>
</organism>
<evidence type="ECO:0000259" key="13">
    <source>
        <dbReference type="Pfam" id="PF02771"/>
    </source>
</evidence>
<dbReference type="InterPro" id="IPR052166">
    <property type="entry name" value="Diverse_Acyl-CoA_DH"/>
</dbReference>
<dbReference type="Proteomes" id="UP000186364">
    <property type="component" value="Unassembled WGS sequence"/>
</dbReference>
<evidence type="ECO:0000256" key="10">
    <source>
        <dbReference type="RuleBase" id="RU362125"/>
    </source>
</evidence>
<evidence type="ECO:0000259" key="11">
    <source>
        <dbReference type="Pfam" id="PF00441"/>
    </source>
</evidence>
<dbReference type="EMBL" id="MKIP01000058">
    <property type="protein sequence ID" value="OLP58285.1"/>
    <property type="molecule type" value="Genomic_DNA"/>
</dbReference>
<dbReference type="SUPFAM" id="SSF47203">
    <property type="entry name" value="Acyl-CoA dehydrogenase C-terminal domain-like"/>
    <property type="match status" value="1"/>
</dbReference>
<dbReference type="SUPFAM" id="SSF56645">
    <property type="entry name" value="Acyl-CoA dehydrogenase NM domain-like"/>
    <property type="match status" value="1"/>
</dbReference>
<dbReference type="AlphaFoldDB" id="A0A1Q9ASJ9"/>
<feature type="domain" description="Acyl-CoA oxidase/dehydrogenase middle" evidence="12">
    <location>
        <begin position="163"/>
        <end position="271"/>
    </location>
</feature>
<dbReference type="InterPro" id="IPR013786">
    <property type="entry name" value="AcylCoA_DH/ox_N"/>
</dbReference>
<dbReference type="InterPro" id="IPR025878">
    <property type="entry name" value="Acyl-CoA_dh-like_C_dom"/>
</dbReference>
<dbReference type="OrthoDB" id="9807883at2"/>
<dbReference type="InterPro" id="IPR036250">
    <property type="entry name" value="AcylCo_DH-like_C"/>
</dbReference>
<evidence type="ECO:0000256" key="6">
    <source>
        <dbReference type="ARBA" id="ARBA00051388"/>
    </source>
</evidence>
<dbReference type="InterPro" id="IPR006091">
    <property type="entry name" value="Acyl-CoA_Oxase/DH_mid-dom"/>
</dbReference>
<dbReference type="FunFam" id="2.40.110.10:FF:000031">
    <property type="entry name" value="Acyl-CoA dehydrogenase, putative"/>
    <property type="match status" value="1"/>
</dbReference>
<comment type="function">
    <text evidence="7">Involved in the assimilation of dimethylsulphoniopropionate (DMSP), an important compound in the fixation of carbon in marine phytoplankton, by mediating the conversion of 3-(methylthio)propanoyl-CoA (MMPA-CoA) to 3-(methylthio)acryloyl-CoA (MTA-CoA).</text>
</comment>
<dbReference type="GO" id="GO:0016627">
    <property type="term" value="F:oxidoreductase activity, acting on the CH-CH group of donors"/>
    <property type="evidence" value="ECO:0007669"/>
    <property type="project" value="InterPro"/>
</dbReference>
<dbReference type="PANTHER" id="PTHR42803:SF1">
    <property type="entry name" value="BROAD-SPECIFICITY LINEAR ACYL-COA DEHYDROGENASE FADE5"/>
    <property type="match status" value="1"/>
</dbReference>
<gene>
    <name evidence="15" type="ORF">BJF93_06640</name>
</gene>
<dbReference type="EC" id="1.3.99.41" evidence="8"/>
<accession>A0A1Q9ASJ9</accession>
<evidence type="ECO:0000256" key="3">
    <source>
        <dbReference type="ARBA" id="ARBA00022630"/>
    </source>
</evidence>
<evidence type="ECO:0000256" key="5">
    <source>
        <dbReference type="ARBA" id="ARBA00023002"/>
    </source>
</evidence>
<dbReference type="Pfam" id="PF12806">
    <property type="entry name" value="Acyl-CoA_dh_C"/>
    <property type="match status" value="1"/>
</dbReference>
<dbReference type="Pfam" id="PF00441">
    <property type="entry name" value="Acyl-CoA_dh_1"/>
    <property type="match status" value="1"/>
</dbReference>
<reference evidence="15 16" key="1">
    <citation type="submission" date="2016-09" db="EMBL/GenBank/DDBJ databases">
        <title>Rhizobium sp. nov., a novel species isolated from the rice rhizosphere.</title>
        <authorList>
            <person name="Zhao J."/>
            <person name="Zhang X."/>
        </authorList>
    </citation>
    <scope>NUCLEOTIDE SEQUENCE [LARGE SCALE GENOMIC DNA]</scope>
    <source>
        <strain evidence="15 16">1.7048</strain>
    </source>
</reference>
<dbReference type="InterPro" id="IPR009075">
    <property type="entry name" value="AcylCo_DH/oxidase_C"/>
</dbReference>
<keyword evidence="3 10" id="KW-0285">Flavoprotein</keyword>
<evidence type="ECO:0000313" key="16">
    <source>
        <dbReference type="Proteomes" id="UP000186364"/>
    </source>
</evidence>
<feature type="domain" description="Acyl-CoA dehydrogenase/oxidase N-terminal" evidence="13">
    <location>
        <begin position="44"/>
        <end position="157"/>
    </location>
</feature>
<dbReference type="Pfam" id="PF02771">
    <property type="entry name" value="Acyl-CoA_dh_N"/>
    <property type="match status" value="1"/>
</dbReference>
<evidence type="ECO:0000256" key="9">
    <source>
        <dbReference type="ARBA" id="ARBA00069043"/>
    </source>
</evidence>
<evidence type="ECO:0000256" key="1">
    <source>
        <dbReference type="ARBA" id="ARBA00001974"/>
    </source>
</evidence>
<keyword evidence="4 10" id="KW-0274">FAD</keyword>
<dbReference type="RefSeq" id="WP_075629490.1">
    <property type="nucleotide sequence ID" value="NZ_FOAM01000008.1"/>
</dbReference>